<organism evidence="1">
    <name type="scientific">marine sediment metagenome</name>
    <dbReference type="NCBI Taxonomy" id="412755"/>
    <lineage>
        <taxon>unclassified sequences</taxon>
        <taxon>metagenomes</taxon>
        <taxon>ecological metagenomes</taxon>
    </lineage>
</organism>
<proteinExistence type="predicted"/>
<dbReference type="AlphaFoldDB" id="X1HZA6"/>
<dbReference type="SUPFAM" id="SSF158668">
    <property type="entry name" value="MtlR-like"/>
    <property type="match status" value="1"/>
</dbReference>
<reference evidence="1" key="1">
    <citation type="journal article" date="2014" name="Front. Microbiol.">
        <title>High frequency of phylogenetically diverse reductive dehalogenase-homologous genes in deep subseafloor sedimentary metagenomes.</title>
        <authorList>
            <person name="Kawai M."/>
            <person name="Futagami T."/>
            <person name="Toyoda A."/>
            <person name="Takaki Y."/>
            <person name="Nishi S."/>
            <person name="Hori S."/>
            <person name="Arai W."/>
            <person name="Tsubouchi T."/>
            <person name="Morono Y."/>
            <person name="Uchiyama I."/>
            <person name="Ito T."/>
            <person name="Fujiyama A."/>
            <person name="Inagaki F."/>
            <person name="Takami H."/>
        </authorList>
    </citation>
    <scope>NUCLEOTIDE SEQUENCE</scope>
    <source>
        <strain evidence="1">Expedition CK06-06</strain>
    </source>
</reference>
<dbReference type="EMBL" id="BARU01016624">
    <property type="protein sequence ID" value="GAH50638.1"/>
    <property type="molecule type" value="Genomic_DNA"/>
</dbReference>
<name>X1HZA6_9ZZZZ</name>
<comment type="caution">
    <text evidence="1">The sequence shown here is derived from an EMBL/GenBank/DDBJ whole genome shotgun (WGS) entry which is preliminary data.</text>
</comment>
<dbReference type="InterPro" id="IPR038026">
    <property type="entry name" value="MtlR-like_sf"/>
</dbReference>
<protein>
    <submittedName>
        <fullName evidence="1">Uncharacterized protein</fullName>
    </submittedName>
</protein>
<gene>
    <name evidence="1" type="ORF">S03H2_27627</name>
</gene>
<dbReference type="Gene3D" id="1.20.120.330">
    <property type="entry name" value="Nucleotidyltransferases domain 2"/>
    <property type="match status" value="1"/>
</dbReference>
<evidence type="ECO:0000313" key="1">
    <source>
        <dbReference type="EMBL" id="GAH50638.1"/>
    </source>
</evidence>
<accession>X1HZA6</accession>
<sequence>MSKSLDQIMKAMFSLLKESEKDLQLHEGLFQRLLQEDDWSFVIKTHALIEAAVSQQLAIALDERLIDIFRHLELGDVRSGKIVFAESLGLLSKEECRYIQKLSELRNTLVHDIRKTDFSFRAYFDALDKNQKKSFLDWIAGFSTEEARDQWINNAKENAKIPIWLFAIRLVMHTSLTKIKATLDRDIMKYAYQLMEIEQPALPYENNR</sequence>